<protein>
    <submittedName>
        <fullName evidence="3">Uncharacterized protein LOC104767750</fullName>
    </submittedName>
</protein>
<dbReference type="Proteomes" id="UP000694864">
    <property type="component" value="Chromosome 19"/>
</dbReference>
<evidence type="ECO:0000256" key="1">
    <source>
        <dbReference type="SAM" id="MobiDB-lite"/>
    </source>
</evidence>
<keyword evidence="2" id="KW-1185">Reference proteome</keyword>
<accession>A0ABM0XRU6</accession>
<organism evidence="2 3">
    <name type="scientific">Camelina sativa</name>
    <name type="common">False flax</name>
    <name type="synonym">Myagrum sativum</name>
    <dbReference type="NCBI Taxonomy" id="90675"/>
    <lineage>
        <taxon>Eukaryota</taxon>
        <taxon>Viridiplantae</taxon>
        <taxon>Streptophyta</taxon>
        <taxon>Embryophyta</taxon>
        <taxon>Tracheophyta</taxon>
        <taxon>Spermatophyta</taxon>
        <taxon>Magnoliopsida</taxon>
        <taxon>eudicotyledons</taxon>
        <taxon>Gunneridae</taxon>
        <taxon>Pentapetalae</taxon>
        <taxon>rosids</taxon>
        <taxon>malvids</taxon>
        <taxon>Brassicales</taxon>
        <taxon>Brassicaceae</taxon>
        <taxon>Camelineae</taxon>
        <taxon>Camelina</taxon>
    </lineage>
</organism>
<evidence type="ECO:0000313" key="2">
    <source>
        <dbReference type="Proteomes" id="UP000694864"/>
    </source>
</evidence>
<dbReference type="Pfam" id="PF03004">
    <property type="entry name" value="Transposase_24"/>
    <property type="match status" value="1"/>
</dbReference>
<feature type="region of interest" description="Disordered" evidence="1">
    <location>
        <begin position="122"/>
        <end position="190"/>
    </location>
</feature>
<sequence>MRRILRETHLKADGFYVDDRARSIEEEIQREIDVVSQPSDGASQGGSSATGLTRLQEDELFYKVVPSQNGRIFGLGGRNYIRERGESSASAVERISLERQLTSLQEQMANVVEFMKQYMPEGGSHSFPSAQPTNSTGASVTSPTQANNRDNRDANPEDADIHLSHPNNVPDETHEPEDDDGDAFQGSAII</sequence>
<name>A0ABM0XRU6_CAMSA</name>
<dbReference type="GeneID" id="104767750"/>
<reference evidence="3" key="2">
    <citation type="submission" date="2025-08" db="UniProtKB">
        <authorList>
            <consortium name="RefSeq"/>
        </authorList>
    </citation>
    <scope>IDENTIFICATION</scope>
    <source>
        <tissue evidence="3">Leaf</tissue>
    </source>
</reference>
<proteinExistence type="predicted"/>
<evidence type="ECO:0000313" key="3">
    <source>
        <dbReference type="RefSeq" id="XP_010490034.1"/>
    </source>
</evidence>
<reference evidence="2" key="1">
    <citation type="journal article" date="2014" name="Nat. Commun.">
        <title>The emerging biofuel crop Camelina sativa retains a highly undifferentiated hexaploid genome structure.</title>
        <authorList>
            <person name="Kagale S."/>
            <person name="Koh C."/>
            <person name="Nixon J."/>
            <person name="Bollina V."/>
            <person name="Clarke W.E."/>
            <person name="Tuteja R."/>
            <person name="Spillane C."/>
            <person name="Robinson S.J."/>
            <person name="Links M.G."/>
            <person name="Clarke C."/>
            <person name="Higgins E.E."/>
            <person name="Huebert T."/>
            <person name="Sharpe A.G."/>
            <person name="Parkin I.A."/>
        </authorList>
    </citation>
    <scope>NUCLEOTIDE SEQUENCE [LARGE SCALE GENOMIC DNA]</scope>
    <source>
        <strain evidence="2">cv. DH55</strain>
    </source>
</reference>
<dbReference type="RefSeq" id="XP_010490034.1">
    <property type="nucleotide sequence ID" value="XM_010491732.1"/>
</dbReference>
<gene>
    <name evidence="3" type="primary">LOC104767750</name>
</gene>
<feature type="compositionally biased region" description="Polar residues" evidence="1">
    <location>
        <begin position="126"/>
        <end position="148"/>
    </location>
</feature>
<dbReference type="InterPro" id="IPR004252">
    <property type="entry name" value="Probable_transposase_24"/>
</dbReference>
<feature type="compositionally biased region" description="Basic and acidic residues" evidence="1">
    <location>
        <begin position="149"/>
        <end position="163"/>
    </location>
</feature>